<organism evidence="2 3">
    <name type="scientific">Solitalea longa</name>
    <dbReference type="NCBI Taxonomy" id="2079460"/>
    <lineage>
        <taxon>Bacteria</taxon>
        <taxon>Pseudomonadati</taxon>
        <taxon>Bacteroidota</taxon>
        <taxon>Sphingobacteriia</taxon>
        <taxon>Sphingobacteriales</taxon>
        <taxon>Sphingobacteriaceae</taxon>
        <taxon>Solitalea</taxon>
    </lineage>
</organism>
<keyword evidence="3" id="KW-1185">Reference proteome</keyword>
<evidence type="ECO:0000313" key="2">
    <source>
        <dbReference type="EMBL" id="POY36792.1"/>
    </source>
</evidence>
<protein>
    <submittedName>
        <fullName evidence="2">Uncharacterized protein</fullName>
    </submittedName>
</protein>
<dbReference type="OrthoDB" id="638356at2"/>
<sequence length="252" mass="28959">MTKAALLILMLTTSIFANAQDSLKNKPFTDHLHSSLQFRNNHLWRGSEVATGLVYTGNLYVQYGNVYGGFWAGGNTTGSYKEFNTYVGFKVKNFSAELWDIYNYSPGAGYNNREFFNYNSYETGRFWDLRTNYTISNKIPLTLSWNTVIFGRDRNLSNTENRYSTFVSAEYPFVKNDKWEISGRVGYSFALNNTKGETGNFFAPKAGVNEVSLMFTRNLKIANYTLPVGFWPMWNPVTNKAYFQFSIQPFSF</sequence>
<dbReference type="Proteomes" id="UP000236893">
    <property type="component" value="Unassembled WGS sequence"/>
</dbReference>
<gene>
    <name evidence="2" type="ORF">C3K47_09565</name>
</gene>
<comment type="caution">
    <text evidence="2">The sequence shown here is derived from an EMBL/GenBank/DDBJ whole genome shotgun (WGS) entry which is preliminary data.</text>
</comment>
<proteinExistence type="predicted"/>
<keyword evidence="1" id="KW-0732">Signal</keyword>
<dbReference type="AlphaFoldDB" id="A0A2S5A3B1"/>
<feature type="signal peptide" evidence="1">
    <location>
        <begin position="1"/>
        <end position="19"/>
    </location>
</feature>
<evidence type="ECO:0000313" key="3">
    <source>
        <dbReference type="Proteomes" id="UP000236893"/>
    </source>
</evidence>
<reference evidence="2 3" key="1">
    <citation type="submission" date="2018-01" db="EMBL/GenBank/DDBJ databases">
        <authorList>
            <person name="Gaut B.S."/>
            <person name="Morton B.R."/>
            <person name="Clegg M.T."/>
            <person name="Duvall M.R."/>
        </authorList>
    </citation>
    <scope>NUCLEOTIDE SEQUENCE [LARGE SCALE GENOMIC DNA]</scope>
    <source>
        <strain evidence="2 3">HR-AV</strain>
    </source>
</reference>
<dbReference type="EMBL" id="PQVF01000006">
    <property type="protein sequence ID" value="POY36792.1"/>
    <property type="molecule type" value="Genomic_DNA"/>
</dbReference>
<feature type="chain" id="PRO_5015460554" evidence="1">
    <location>
        <begin position="20"/>
        <end position="252"/>
    </location>
</feature>
<accession>A0A2S5A3B1</accession>
<evidence type="ECO:0000256" key="1">
    <source>
        <dbReference type="SAM" id="SignalP"/>
    </source>
</evidence>
<name>A0A2S5A3B1_9SPHI</name>